<dbReference type="InterPro" id="IPR023361">
    <property type="entry name" value="DUF1285_beta_roll_sf"/>
</dbReference>
<gene>
    <name evidence="3" type="ORF">EV668_0592</name>
</gene>
<dbReference type="AlphaFoldDB" id="A0A4R7C4C8"/>
<dbReference type="OrthoDB" id="3078366at2"/>
<dbReference type="EMBL" id="SNZR01000011">
    <property type="protein sequence ID" value="TDR93334.1"/>
    <property type="molecule type" value="Genomic_DNA"/>
</dbReference>
<accession>A0A4R7C4C8</accession>
<protein>
    <recommendedName>
        <fullName evidence="5">DUF1285 domain-containing protein</fullName>
    </recommendedName>
</protein>
<feature type="domain" description="DUF1285" evidence="2">
    <location>
        <begin position="101"/>
        <end position="193"/>
    </location>
</feature>
<organism evidence="3 4">
    <name type="scientific">Enterovirga rhinocerotis</name>
    <dbReference type="NCBI Taxonomy" id="1339210"/>
    <lineage>
        <taxon>Bacteria</taxon>
        <taxon>Pseudomonadati</taxon>
        <taxon>Pseudomonadota</taxon>
        <taxon>Alphaproteobacteria</taxon>
        <taxon>Hyphomicrobiales</taxon>
        <taxon>Methylobacteriaceae</taxon>
        <taxon>Enterovirga</taxon>
    </lineage>
</organism>
<evidence type="ECO:0000259" key="2">
    <source>
        <dbReference type="Pfam" id="PF21028"/>
    </source>
</evidence>
<keyword evidence="4" id="KW-1185">Reference proteome</keyword>
<dbReference type="Pfam" id="PF21028">
    <property type="entry name" value="DUF1285_C"/>
    <property type="match status" value="1"/>
</dbReference>
<dbReference type="PIRSF" id="PIRSF029557">
    <property type="entry name" value="UCP029557"/>
    <property type="match status" value="1"/>
</dbReference>
<dbReference type="Gene3D" id="3.10.540.10">
    <property type="entry name" value="duf1285 like domain"/>
    <property type="match status" value="1"/>
</dbReference>
<reference evidence="3 4" key="1">
    <citation type="submission" date="2019-03" db="EMBL/GenBank/DDBJ databases">
        <title>Genomic Encyclopedia of Type Strains, Phase IV (KMG-IV): sequencing the most valuable type-strain genomes for metagenomic binning, comparative biology and taxonomic classification.</title>
        <authorList>
            <person name="Goeker M."/>
        </authorList>
    </citation>
    <scope>NUCLEOTIDE SEQUENCE [LARGE SCALE GENOMIC DNA]</scope>
    <source>
        <strain evidence="3 4">DSM 25903</strain>
    </source>
</reference>
<dbReference type="Gene3D" id="2.30.270.10">
    <property type="entry name" value="duf1285 protein"/>
    <property type="match status" value="1"/>
</dbReference>
<feature type="domain" description="DUF1285" evidence="1">
    <location>
        <begin position="34"/>
        <end position="100"/>
    </location>
</feature>
<dbReference type="Pfam" id="PF06938">
    <property type="entry name" value="DUF1285_N"/>
    <property type="match status" value="1"/>
</dbReference>
<comment type="caution">
    <text evidence="3">The sequence shown here is derived from an EMBL/GenBank/DDBJ whole genome shotgun (WGS) entry which is preliminary data.</text>
</comment>
<evidence type="ECO:0000313" key="3">
    <source>
        <dbReference type="EMBL" id="TDR93334.1"/>
    </source>
</evidence>
<evidence type="ECO:0000259" key="1">
    <source>
        <dbReference type="Pfam" id="PF06938"/>
    </source>
</evidence>
<dbReference type="Proteomes" id="UP000295122">
    <property type="component" value="Unassembled WGS sequence"/>
</dbReference>
<dbReference type="InterPro" id="IPR048342">
    <property type="entry name" value="DUF1285_C"/>
</dbReference>
<dbReference type="InterPro" id="IPR010707">
    <property type="entry name" value="DUF1285"/>
</dbReference>
<dbReference type="RefSeq" id="WP_133768343.1">
    <property type="nucleotide sequence ID" value="NZ_SNZR01000011.1"/>
</dbReference>
<evidence type="ECO:0000313" key="4">
    <source>
        <dbReference type="Proteomes" id="UP000295122"/>
    </source>
</evidence>
<dbReference type="InterPro" id="IPR048341">
    <property type="entry name" value="DUF1285_N"/>
</dbReference>
<name>A0A4R7C4C8_9HYPH</name>
<proteinExistence type="predicted"/>
<evidence type="ECO:0008006" key="5">
    <source>
        <dbReference type="Google" id="ProtNLM"/>
    </source>
</evidence>
<sequence length="200" mass="21510">MAKDENAAAAADSQGDAMARLVEALGPRKGRGPAPVERWNPPYCGEIDMRIEADGTWFYMGTPIGRPALVKLFSTVLRRDPERFVLVTPVERIGIAVADAPFAAVEMAVEGDGEGRSLAFRTNVDDLVEVGPDHPLRFEVGDADGVKPYILVRGGLWARLTRALTYDLLDLGEERLVEGRSAFGIAAGGAFFTVPQDPAA</sequence>